<keyword evidence="2" id="KW-1185">Reference proteome</keyword>
<organism evidence="1 2">
    <name type="scientific">Saguinus oedipus</name>
    <name type="common">Cotton-top tamarin</name>
    <name type="synonym">Oedipomidas oedipus</name>
    <dbReference type="NCBI Taxonomy" id="9490"/>
    <lineage>
        <taxon>Eukaryota</taxon>
        <taxon>Metazoa</taxon>
        <taxon>Chordata</taxon>
        <taxon>Craniata</taxon>
        <taxon>Vertebrata</taxon>
        <taxon>Euteleostomi</taxon>
        <taxon>Mammalia</taxon>
        <taxon>Eutheria</taxon>
        <taxon>Euarchontoglires</taxon>
        <taxon>Primates</taxon>
        <taxon>Haplorrhini</taxon>
        <taxon>Platyrrhini</taxon>
        <taxon>Cebidae</taxon>
        <taxon>Callitrichinae</taxon>
        <taxon>Saguinus</taxon>
    </lineage>
</organism>
<proteinExistence type="predicted"/>
<reference evidence="1 2" key="1">
    <citation type="submission" date="2023-05" db="EMBL/GenBank/DDBJ databases">
        <title>B98-5 Cell Line De Novo Hybrid Assembly: An Optical Mapping Approach.</title>
        <authorList>
            <person name="Kananen K."/>
            <person name="Auerbach J.A."/>
            <person name="Kautto E."/>
            <person name="Blachly J.S."/>
        </authorList>
    </citation>
    <scope>NUCLEOTIDE SEQUENCE [LARGE SCALE GENOMIC DNA]</scope>
    <source>
        <strain evidence="1">B95-8</strain>
        <tissue evidence="1">Cell line</tissue>
    </source>
</reference>
<accession>A0ABQ9UUW2</accession>
<gene>
    <name evidence="1" type="ORF">P7K49_021959</name>
</gene>
<protein>
    <submittedName>
        <fullName evidence="1">Uncharacterized protein</fullName>
    </submittedName>
</protein>
<dbReference type="Proteomes" id="UP001266305">
    <property type="component" value="Unassembled WGS sequence"/>
</dbReference>
<comment type="caution">
    <text evidence="1">The sequence shown here is derived from an EMBL/GenBank/DDBJ whole genome shotgun (WGS) entry which is preliminary data.</text>
</comment>
<name>A0ABQ9UUW2_SAGOE</name>
<sequence>MSIAYKATEDENTKVHATGGLYRSRDGILEIKLRLCPGYEWRIPMECPGLERSSGSPLVDWLARLQALFASALLTADGWPACPPSSCASGAHSPALGEEERNATERRGLTLILAIISLLPSKPLLSTGHHILLPSTIHRLLLDDFFLI</sequence>
<evidence type="ECO:0000313" key="2">
    <source>
        <dbReference type="Proteomes" id="UP001266305"/>
    </source>
</evidence>
<dbReference type="EMBL" id="JASSZA010000010">
    <property type="protein sequence ID" value="KAK2100611.1"/>
    <property type="molecule type" value="Genomic_DNA"/>
</dbReference>
<evidence type="ECO:0000313" key="1">
    <source>
        <dbReference type="EMBL" id="KAK2100611.1"/>
    </source>
</evidence>